<evidence type="ECO:0000256" key="6">
    <source>
        <dbReference type="ARBA" id="ARBA00023004"/>
    </source>
</evidence>
<keyword evidence="7 8" id="KW-0472">Membrane</keyword>
<dbReference type="InterPro" id="IPR000701">
    <property type="entry name" value="SuccDH_FuR_B_TM-su"/>
</dbReference>
<proteinExistence type="predicted"/>
<name>A0A381N7S8_9ZZZZ</name>
<dbReference type="SUPFAM" id="SSF81343">
    <property type="entry name" value="Fumarate reductase respiratory complex transmembrane subunits"/>
    <property type="match status" value="1"/>
</dbReference>
<evidence type="ECO:0008006" key="10">
    <source>
        <dbReference type="Google" id="ProtNLM"/>
    </source>
</evidence>
<reference evidence="9" key="1">
    <citation type="submission" date="2018-05" db="EMBL/GenBank/DDBJ databases">
        <authorList>
            <person name="Lanie J.A."/>
            <person name="Ng W.-L."/>
            <person name="Kazmierczak K.M."/>
            <person name="Andrzejewski T.M."/>
            <person name="Davidsen T.M."/>
            <person name="Wayne K.J."/>
            <person name="Tettelin H."/>
            <person name="Glass J.I."/>
            <person name="Rusch D."/>
            <person name="Podicherti R."/>
            <person name="Tsui H.-C.T."/>
            <person name="Winkler M.E."/>
        </authorList>
    </citation>
    <scope>NUCLEOTIDE SEQUENCE</scope>
</reference>
<dbReference type="Gene3D" id="1.20.1300.10">
    <property type="entry name" value="Fumarate reductase/succinate dehydrogenase, transmembrane subunit"/>
    <property type="match status" value="1"/>
</dbReference>
<dbReference type="InterPro" id="IPR034804">
    <property type="entry name" value="SQR/QFR_C/D"/>
</dbReference>
<evidence type="ECO:0000256" key="1">
    <source>
        <dbReference type="ARBA" id="ARBA00004370"/>
    </source>
</evidence>
<feature type="transmembrane region" description="Helical" evidence="8">
    <location>
        <begin position="187"/>
        <end position="213"/>
    </location>
</feature>
<gene>
    <name evidence="9" type="ORF">METZ01_LOCUS2582</name>
</gene>
<evidence type="ECO:0000256" key="5">
    <source>
        <dbReference type="ARBA" id="ARBA00022989"/>
    </source>
</evidence>
<evidence type="ECO:0000256" key="4">
    <source>
        <dbReference type="ARBA" id="ARBA00022723"/>
    </source>
</evidence>
<dbReference type="EMBL" id="UINC01000133">
    <property type="protein sequence ID" value="SUZ49728.1"/>
    <property type="molecule type" value="Genomic_DNA"/>
</dbReference>
<evidence type="ECO:0000256" key="8">
    <source>
        <dbReference type="SAM" id="Phobius"/>
    </source>
</evidence>
<organism evidence="9">
    <name type="scientific">marine metagenome</name>
    <dbReference type="NCBI Taxonomy" id="408172"/>
    <lineage>
        <taxon>unclassified sequences</taxon>
        <taxon>metagenomes</taxon>
        <taxon>ecological metagenomes</taxon>
    </lineage>
</organism>
<feature type="transmembrane region" description="Helical" evidence="8">
    <location>
        <begin position="150"/>
        <end position="167"/>
    </location>
</feature>
<feature type="transmembrane region" description="Helical" evidence="8">
    <location>
        <begin position="36"/>
        <end position="55"/>
    </location>
</feature>
<evidence type="ECO:0000313" key="9">
    <source>
        <dbReference type="EMBL" id="SUZ49728.1"/>
    </source>
</evidence>
<keyword evidence="3 8" id="KW-0812">Transmembrane</keyword>
<feature type="transmembrane region" description="Helical" evidence="8">
    <location>
        <begin position="233"/>
        <end position="254"/>
    </location>
</feature>
<keyword evidence="2" id="KW-0349">Heme</keyword>
<dbReference type="NCBIfam" id="TIGR02046">
    <property type="entry name" value="sdhC_b558_fam"/>
    <property type="match status" value="1"/>
</dbReference>
<evidence type="ECO:0000256" key="7">
    <source>
        <dbReference type="ARBA" id="ARBA00023136"/>
    </source>
</evidence>
<sequence length="276" mass="30718">MAAPATSPLGSTPIFRRKWQLPFPLNIYQSSVGRKWVMALTGIGLLGFVVVHMIGNLHIYEGPVQLHEYAESLRNLGGGLLPRTLLLWVLRLGLAAMFVLHIHSAYSLKERSRKASDKADFVGGEKRYGSKRDYVAANYASRTMRWTGPIILLYLLFHLADLTWGWWLGDDYILGDPYHNVVASLSALPVAIIYVVANVALAIHIFHGTWSLFQSLGINNPKYNELRRTFAKLVAGLILVGNLSFPVLVTAGLINDDNRKCDVGDVACLEHEAEKH</sequence>
<feature type="transmembrane region" description="Helical" evidence="8">
    <location>
        <begin position="85"/>
        <end position="108"/>
    </location>
</feature>
<keyword evidence="5 8" id="KW-1133">Transmembrane helix</keyword>
<dbReference type="GO" id="GO:0016020">
    <property type="term" value="C:membrane"/>
    <property type="evidence" value="ECO:0007669"/>
    <property type="project" value="UniProtKB-SubCell"/>
</dbReference>
<protein>
    <recommendedName>
        <fullName evidence="10">Succinate dehydrogenase cytochrome b subunit</fullName>
    </recommendedName>
</protein>
<dbReference type="GO" id="GO:0046872">
    <property type="term" value="F:metal ion binding"/>
    <property type="evidence" value="ECO:0007669"/>
    <property type="project" value="UniProtKB-KW"/>
</dbReference>
<evidence type="ECO:0000256" key="3">
    <source>
        <dbReference type="ARBA" id="ARBA00022692"/>
    </source>
</evidence>
<dbReference type="CDD" id="cd03498">
    <property type="entry name" value="SQR_TypeB_2_TM"/>
    <property type="match status" value="1"/>
</dbReference>
<dbReference type="AlphaFoldDB" id="A0A381N7S8"/>
<dbReference type="Pfam" id="PF01127">
    <property type="entry name" value="Sdh_cyt"/>
    <property type="match status" value="1"/>
</dbReference>
<evidence type="ECO:0000256" key="2">
    <source>
        <dbReference type="ARBA" id="ARBA00022617"/>
    </source>
</evidence>
<comment type="subcellular location">
    <subcellularLocation>
        <location evidence="1">Membrane</location>
    </subcellularLocation>
</comment>
<keyword evidence="6" id="KW-0408">Iron</keyword>
<keyword evidence="4" id="KW-0479">Metal-binding</keyword>
<dbReference type="InterPro" id="IPR011138">
    <property type="entry name" value="Cytochrome_b-558"/>
</dbReference>
<accession>A0A381N7S8</accession>